<protein>
    <submittedName>
        <fullName evidence="1">Uncharacterized protein</fullName>
    </submittedName>
</protein>
<keyword evidence="2" id="KW-1185">Reference proteome</keyword>
<comment type="caution">
    <text evidence="1">The sequence shown here is derived from an EMBL/GenBank/DDBJ whole genome shotgun (WGS) entry which is preliminary data.</text>
</comment>
<evidence type="ECO:0000313" key="1">
    <source>
        <dbReference type="EMBL" id="KAJ8728549.1"/>
    </source>
</evidence>
<name>A0AAD7YVF1_MYTSE</name>
<dbReference type="Proteomes" id="UP001231518">
    <property type="component" value="Chromosome 19"/>
</dbReference>
<dbReference type="EMBL" id="JARGEI010000007">
    <property type="protein sequence ID" value="KAJ8728549.1"/>
    <property type="molecule type" value="Genomic_DNA"/>
</dbReference>
<accession>A0AAD7YVF1</accession>
<sequence length="272" mass="30180">MVSLYKSRKTYNATDLLCDLTREPSGYFEKFCRMSAADFEYLLNKIGPFIAKQDTNMRKCIPIQERLAVTLRFLATGDKFSSLAYLFKFSKSTIATCIMEVCQALIQGLREEVKKETQTQEMVENENTLPYQTIVAKLSVEMAGSLQRLEYVVVETAGSLQILENVTGEMAGSLQILENLTGEMAGSMQILENVTVETAGNLLILENVTVVTAGSTQIVENETVEMAESLLAVENETVEMVESLFCVENGTVAMADKMTFDNPLTIACFDNN</sequence>
<proteinExistence type="predicted"/>
<gene>
    <name evidence="1" type="ORF">PYW07_006245</name>
</gene>
<reference evidence="1" key="1">
    <citation type="submission" date="2023-03" db="EMBL/GenBank/DDBJ databases">
        <title>Chromosome-level genomes of two armyworms, Mythimna separata and Mythimna loreyi, provide insights into the biosynthesis and reception of sex pheromones.</title>
        <authorList>
            <person name="Zhao H."/>
        </authorList>
    </citation>
    <scope>NUCLEOTIDE SEQUENCE</scope>
    <source>
        <strain evidence="1">BeijingLab</strain>
        <tissue evidence="1">Pupa</tissue>
    </source>
</reference>
<organism evidence="1 2">
    <name type="scientific">Mythimna separata</name>
    <name type="common">Oriental armyworm</name>
    <name type="synonym">Pseudaletia separata</name>
    <dbReference type="NCBI Taxonomy" id="271217"/>
    <lineage>
        <taxon>Eukaryota</taxon>
        <taxon>Metazoa</taxon>
        <taxon>Ecdysozoa</taxon>
        <taxon>Arthropoda</taxon>
        <taxon>Hexapoda</taxon>
        <taxon>Insecta</taxon>
        <taxon>Pterygota</taxon>
        <taxon>Neoptera</taxon>
        <taxon>Endopterygota</taxon>
        <taxon>Lepidoptera</taxon>
        <taxon>Glossata</taxon>
        <taxon>Ditrysia</taxon>
        <taxon>Noctuoidea</taxon>
        <taxon>Noctuidae</taxon>
        <taxon>Noctuinae</taxon>
        <taxon>Hadenini</taxon>
        <taxon>Mythimna</taxon>
    </lineage>
</organism>
<evidence type="ECO:0000313" key="2">
    <source>
        <dbReference type="Proteomes" id="UP001231518"/>
    </source>
</evidence>
<dbReference type="AlphaFoldDB" id="A0AAD7YVF1"/>